<reference evidence="2 3" key="2">
    <citation type="journal article" date="2013" name="Plant Cell Physiol.">
        <title>Rice Annotation Project Database (RAP-DB): an integrative and interactive database for rice genomics.</title>
        <authorList>
            <person name="Sakai H."/>
            <person name="Lee S.S."/>
            <person name="Tanaka T."/>
            <person name="Numa H."/>
            <person name="Kim J."/>
            <person name="Kawahara Y."/>
            <person name="Wakimoto H."/>
            <person name="Yang C.C."/>
            <person name="Iwamoto M."/>
            <person name="Abe T."/>
            <person name="Yamada Y."/>
            <person name="Muto A."/>
            <person name="Inokuchi H."/>
            <person name="Ikemura T."/>
            <person name="Matsumoto T."/>
            <person name="Sasaki T."/>
            <person name="Itoh T."/>
        </authorList>
    </citation>
    <scope>NUCLEOTIDE SEQUENCE [LARGE SCALE GENOMIC DNA]</scope>
    <source>
        <strain evidence="3">cv. Nipponbare</strain>
    </source>
</reference>
<feature type="region of interest" description="Disordered" evidence="1">
    <location>
        <begin position="52"/>
        <end position="84"/>
    </location>
</feature>
<dbReference type="Gramene" id="Os04t0302900-01">
    <property type="protein sequence ID" value="Os04t0302900-01"/>
    <property type="gene ID" value="Os04g0302900"/>
</dbReference>
<dbReference type="InParanoid" id="A0A0P0W8F2"/>
<dbReference type="AlphaFoldDB" id="A0A0P0W8F2"/>
<proteinExistence type="predicted"/>
<evidence type="ECO:0000256" key="1">
    <source>
        <dbReference type="SAM" id="MobiDB-lite"/>
    </source>
</evidence>
<evidence type="ECO:0000313" key="2">
    <source>
        <dbReference type="EMBL" id="BAS88471.1"/>
    </source>
</evidence>
<dbReference type="EMBL" id="AP014960">
    <property type="protein sequence ID" value="BAS88471.1"/>
    <property type="molecule type" value="Genomic_DNA"/>
</dbReference>
<accession>A0A0P0W8F2</accession>
<keyword evidence="3" id="KW-1185">Reference proteome</keyword>
<name>A0A0P0W8F2_ORYSJ</name>
<evidence type="ECO:0000313" key="3">
    <source>
        <dbReference type="Proteomes" id="UP000059680"/>
    </source>
</evidence>
<gene>
    <name evidence="2" type="ordered locus">Os04g0302900</name>
    <name evidence="2" type="ORF">OSNPB_040302900</name>
</gene>
<organism evidence="2 3">
    <name type="scientific">Oryza sativa subsp. japonica</name>
    <name type="common">Rice</name>
    <dbReference type="NCBI Taxonomy" id="39947"/>
    <lineage>
        <taxon>Eukaryota</taxon>
        <taxon>Viridiplantae</taxon>
        <taxon>Streptophyta</taxon>
        <taxon>Embryophyta</taxon>
        <taxon>Tracheophyta</taxon>
        <taxon>Spermatophyta</taxon>
        <taxon>Magnoliopsida</taxon>
        <taxon>Liliopsida</taxon>
        <taxon>Poales</taxon>
        <taxon>Poaceae</taxon>
        <taxon>BOP clade</taxon>
        <taxon>Oryzoideae</taxon>
        <taxon>Oryzeae</taxon>
        <taxon>Oryzinae</taxon>
        <taxon>Oryza</taxon>
        <taxon>Oryza sativa</taxon>
    </lineage>
</organism>
<feature type="region of interest" description="Disordered" evidence="1">
    <location>
        <begin position="15"/>
        <end position="38"/>
    </location>
</feature>
<feature type="non-terminal residue" evidence="2">
    <location>
        <position position="1"/>
    </location>
</feature>
<reference evidence="2 3" key="3">
    <citation type="journal article" date="2013" name="Rice">
        <title>Improvement of the Oryza sativa Nipponbare reference genome using next generation sequence and optical map data.</title>
        <authorList>
            <person name="Kawahara Y."/>
            <person name="de la Bastide M."/>
            <person name="Hamilton J.P."/>
            <person name="Kanamori H."/>
            <person name="McCombie W.R."/>
            <person name="Ouyang S."/>
            <person name="Schwartz D.C."/>
            <person name="Tanaka T."/>
            <person name="Wu J."/>
            <person name="Zhou S."/>
            <person name="Childs K.L."/>
            <person name="Davidson R.M."/>
            <person name="Lin H."/>
            <person name="Quesada-Ocampo L."/>
            <person name="Vaillancourt B."/>
            <person name="Sakai H."/>
            <person name="Lee S.S."/>
            <person name="Kim J."/>
            <person name="Numa H."/>
            <person name="Itoh T."/>
            <person name="Buell C.R."/>
            <person name="Matsumoto T."/>
        </authorList>
    </citation>
    <scope>NUCLEOTIDE SEQUENCE [LARGE SCALE GENOMIC DNA]</scope>
    <source>
        <strain evidence="3">cv. Nipponbare</strain>
    </source>
</reference>
<sequence length="84" mass="9294">ISPTLDLAAIVELPLATQRSPQLSPRNSNLPATSPPRRLLWPRWRPLRSRLRAPRPVSGFDGRQAIHGPRTGGVRRNARAPPPP</sequence>
<reference evidence="3" key="1">
    <citation type="journal article" date="2005" name="Nature">
        <title>The map-based sequence of the rice genome.</title>
        <authorList>
            <consortium name="International rice genome sequencing project (IRGSP)"/>
            <person name="Matsumoto T."/>
            <person name="Wu J."/>
            <person name="Kanamori H."/>
            <person name="Katayose Y."/>
            <person name="Fujisawa M."/>
            <person name="Namiki N."/>
            <person name="Mizuno H."/>
            <person name="Yamamoto K."/>
            <person name="Antonio B.A."/>
            <person name="Baba T."/>
            <person name="Sakata K."/>
            <person name="Nagamura Y."/>
            <person name="Aoki H."/>
            <person name="Arikawa K."/>
            <person name="Arita K."/>
            <person name="Bito T."/>
            <person name="Chiden Y."/>
            <person name="Fujitsuka N."/>
            <person name="Fukunaka R."/>
            <person name="Hamada M."/>
            <person name="Harada C."/>
            <person name="Hayashi A."/>
            <person name="Hijishita S."/>
            <person name="Honda M."/>
            <person name="Hosokawa S."/>
            <person name="Ichikawa Y."/>
            <person name="Idonuma A."/>
            <person name="Iijima M."/>
            <person name="Ikeda M."/>
            <person name="Ikeno M."/>
            <person name="Ito K."/>
            <person name="Ito S."/>
            <person name="Ito T."/>
            <person name="Ito Y."/>
            <person name="Ito Y."/>
            <person name="Iwabuchi A."/>
            <person name="Kamiya K."/>
            <person name="Karasawa W."/>
            <person name="Kurita K."/>
            <person name="Katagiri S."/>
            <person name="Kikuta A."/>
            <person name="Kobayashi H."/>
            <person name="Kobayashi N."/>
            <person name="Machita K."/>
            <person name="Maehara T."/>
            <person name="Masukawa M."/>
            <person name="Mizubayashi T."/>
            <person name="Mukai Y."/>
            <person name="Nagasaki H."/>
            <person name="Nagata Y."/>
            <person name="Naito S."/>
            <person name="Nakashima M."/>
            <person name="Nakama Y."/>
            <person name="Nakamichi Y."/>
            <person name="Nakamura M."/>
            <person name="Meguro A."/>
            <person name="Negishi M."/>
            <person name="Ohta I."/>
            <person name="Ohta T."/>
            <person name="Okamoto M."/>
            <person name="Ono N."/>
            <person name="Saji S."/>
            <person name="Sakaguchi M."/>
            <person name="Sakai K."/>
            <person name="Shibata M."/>
            <person name="Shimokawa T."/>
            <person name="Song J."/>
            <person name="Takazaki Y."/>
            <person name="Terasawa K."/>
            <person name="Tsugane M."/>
            <person name="Tsuji K."/>
            <person name="Ueda S."/>
            <person name="Waki K."/>
            <person name="Yamagata H."/>
            <person name="Yamamoto M."/>
            <person name="Yamamoto S."/>
            <person name="Yamane H."/>
            <person name="Yoshiki S."/>
            <person name="Yoshihara R."/>
            <person name="Yukawa K."/>
            <person name="Zhong H."/>
            <person name="Yano M."/>
            <person name="Yuan Q."/>
            <person name="Ouyang S."/>
            <person name="Liu J."/>
            <person name="Jones K.M."/>
            <person name="Gansberger K."/>
            <person name="Moffat K."/>
            <person name="Hill J."/>
            <person name="Bera J."/>
            <person name="Fadrosh D."/>
            <person name="Jin S."/>
            <person name="Johri S."/>
            <person name="Kim M."/>
            <person name="Overton L."/>
            <person name="Reardon M."/>
            <person name="Tsitrin T."/>
            <person name="Vuong H."/>
            <person name="Weaver B."/>
            <person name="Ciecko A."/>
            <person name="Tallon L."/>
            <person name="Jackson J."/>
            <person name="Pai G."/>
            <person name="Aken S.V."/>
            <person name="Utterback T."/>
            <person name="Reidmuller S."/>
            <person name="Feldblyum T."/>
            <person name="Hsiao J."/>
            <person name="Zismann V."/>
            <person name="Iobst S."/>
            <person name="de Vazeille A.R."/>
            <person name="Buell C.R."/>
            <person name="Ying K."/>
            <person name="Li Y."/>
            <person name="Lu T."/>
            <person name="Huang Y."/>
            <person name="Zhao Q."/>
            <person name="Feng Q."/>
            <person name="Zhang L."/>
            <person name="Zhu J."/>
            <person name="Weng Q."/>
            <person name="Mu J."/>
            <person name="Lu Y."/>
            <person name="Fan D."/>
            <person name="Liu Y."/>
            <person name="Guan J."/>
            <person name="Zhang Y."/>
            <person name="Yu S."/>
            <person name="Liu X."/>
            <person name="Zhang Y."/>
            <person name="Hong G."/>
            <person name="Han B."/>
            <person name="Choisne N."/>
            <person name="Demange N."/>
            <person name="Orjeda G."/>
            <person name="Samain S."/>
            <person name="Cattolico L."/>
            <person name="Pelletier E."/>
            <person name="Couloux A."/>
            <person name="Segurens B."/>
            <person name="Wincker P."/>
            <person name="D'Hont A."/>
            <person name="Scarpelli C."/>
            <person name="Weissenbach J."/>
            <person name="Salanoubat M."/>
            <person name="Quetier F."/>
            <person name="Yu Y."/>
            <person name="Kim H.R."/>
            <person name="Rambo T."/>
            <person name="Currie J."/>
            <person name="Collura K."/>
            <person name="Luo M."/>
            <person name="Yang T."/>
            <person name="Ammiraju J.S.S."/>
            <person name="Engler F."/>
            <person name="Soderlund C."/>
            <person name="Wing R.A."/>
            <person name="Palmer L.E."/>
            <person name="de la Bastide M."/>
            <person name="Spiegel L."/>
            <person name="Nascimento L."/>
            <person name="Zutavern T."/>
            <person name="O'Shaughnessy A."/>
            <person name="Dike S."/>
            <person name="Dedhia N."/>
            <person name="Preston R."/>
            <person name="Balija V."/>
            <person name="McCombie W.R."/>
            <person name="Chow T."/>
            <person name="Chen H."/>
            <person name="Chung M."/>
            <person name="Chen C."/>
            <person name="Shaw J."/>
            <person name="Wu H."/>
            <person name="Hsiao K."/>
            <person name="Chao Y."/>
            <person name="Chu M."/>
            <person name="Cheng C."/>
            <person name="Hour A."/>
            <person name="Lee P."/>
            <person name="Lin S."/>
            <person name="Lin Y."/>
            <person name="Liou J."/>
            <person name="Liu S."/>
            <person name="Hsing Y."/>
            <person name="Raghuvanshi S."/>
            <person name="Mohanty A."/>
            <person name="Bharti A.K."/>
            <person name="Gaur A."/>
            <person name="Gupta V."/>
            <person name="Kumar D."/>
            <person name="Ravi V."/>
            <person name="Vij S."/>
            <person name="Kapur A."/>
            <person name="Khurana P."/>
            <person name="Khurana P."/>
            <person name="Khurana J.P."/>
            <person name="Tyagi A.K."/>
            <person name="Gaikwad K."/>
            <person name="Singh A."/>
            <person name="Dalal V."/>
            <person name="Srivastava S."/>
            <person name="Dixit A."/>
            <person name="Pal A.K."/>
            <person name="Ghazi I.A."/>
            <person name="Yadav M."/>
            <person name="Pandit A."/>
            <person name="Bhargava A."/>
            <person name="Sureshbabu K."/>
            <person name="Batra K."/>
            <person name="Sharma T.R."/>
            <person name="Mohapatra T."/>
            <person name="Singh N.K."/>
            <person name="Messing J."/>
            <person name="Nelson A.B."/>
            <person name="Fuks G."/>
            <person name="Kavchok S."/>
            <person name="Keizer G."/>
            <person name="Linton E."/>
            <person name="Llaca V."/>
            <person name="Song R."/>
            <person name="Tanyolac B."/>
            <person name="Young S."/>
            <person name="Ho-Il K."/>
            <person name="Hahn J.H."/>
            <person name="Sangsakoo G."/>
            <person name="Vanavichit A."/>
            <person name="de Mattos Luiz.A.T."/>
            <person name="Zimmer P.D."/>
            <person name="Malone G."/>
            <person name="Dellagostin O."/>
            <person name="de Oliveira A.C."/>
            <person name="Bevan M."/>
            <person name="Bancroft I."/>
            <person name="Minx P."/>
            <person name="Cordum H."/>
            <person name="Wilson R."/>
            <person name="Cheng Z."/>
            <person name="Jin W."/>
            <person name="Jiang J."/>
            <person name="Leong S.A."/>
            <person name="Iwama H."/>
            <person name="Gojobori T."/>
            <person name="Itoh T."/>
            <person name="Niimura Y."/>
            <person name="Fujii Y."/>
            <person name="Habara T."/>
            <person name="Sakai H."/>
            <person name="Sato Y."/>
            <person name="Wilson G."/>
            <person name="Kumar K."/>
            <person name="McCouch S."/>
            <person name="Juretic N."/>
            <person name="Hoen D."/>
            <person name="Wright S."/>
            <person name="Bruskiewich R."/>
            <person name="Bureau T."/>
            <person name="Miyao A."/>
            <person name="Hirochika H."/>
            <person name="Nishikawa T."/>
            <person name="Kadowaki K."/>
            <person name="Sugiura M."/>
            <person name="Burr B."/>
            <person name="Sasaki T."/>
        </authorList>
    </citation>
    <scope>NUCLEOTIDE SEQUENCE [LARGE SCALE GENOMIC DNA]</scope>
    <source>
        <strain evidence="3">cv. Nipponbare</strain>
    </source>
</reference>
<dbReference type="Proteomes" id="UP000059680">
    <property type="component" value="Chromosome 4"/>
</dbReference>
<dbReference type="PaxDb" id="39947-A0A0P0W8F2"/>
<feature type="compositionally biased region" description="Polar residues" evidence="1">
    <location>
        <begin position="17"/>
        <end position="32"/>
    </location>
</feature>
<protein>
    <submittedName>
        <fullName evidence="2">Os04g0302900 protein</fullName>
    </submittedName>
</protein>